<dbReference type="EMBL" id="JAQIZZ010000008">
    <property type="protein sequence ID" value="KAJ5523883.1"/>
    <property type="molecule type" value="Genomic_DNA"/>
</dbReference>
<dbReference type="SUPFAM" id="SSF51316">
    <property type="entry name" value="Mss4-like"/>
    <property type="match status" value="1"/>
</dbReference>
<protein>
    <recommendedName>
        <fullName evidence="4">CENP-V/GFA domain-containing protein</fullName>
    </recommendedName>
</protein>
<reference evidence="2 3" key="1">
    <citation type="journal article" date="2023" name="IMA Fungus">
        <title>Comparative genomic study of the Penicillium genus elucidates a diverse pangenome and 15 lateral gene transfer events.</title>
        <authorList>
            <person name="Petersen C."/>
            <person name="Sorensen T."/>
            <person name="Nielsen M.R."/>
            <person name="Sondergaard T.E."/>
            <person name="Sorensen J.L."/>
            <person name="Fitzpatrick D.A."/>
            <person name="Frisvad J.C."/>
            <person name="Nielsen K.L."/>
        </authorList>
    </citation>
    <scope>NUCLEOTIDE SEQUENCE [LARGE SCALE GENOMIC DNA]</scope>
    <source>
        <strain evidence="2 3">IBT 35679</strain>
    </source>
</reference>
<evidence type="ECO:0000313" key="3">
    <source>
        <dbReference type="Proteomes" id="UP001220324"/>
    </source>
</evidence>
<sequence length="554" mass="62079">MGHEPLHGSCSCGRNEYQVIIPDDVTDHASVYFDSSRDNRRFHGTPLSAWLRVPLDWYQSHTTSFYPDETHEAIRRIFTPRHAPQTQRIFCGFCGTPLTFWTEEPAEEADFMSIAIGSLFGDDQHALEDLNLLPEDFDEDAQHADILTSSTPSALTPSQGETSVVVPSFSTSPAISRSFRHGKIDGIPWFEEMVEGSRLGRLMRAKRGKGISDDKSTTFEWEISEWHDDGTRGIAQEESDSSDKATGKRKGETKGMPSLDQKEHETKNFECILGLARRNMINFQAQYPDVLGVAFIDMERQLLSDQWIAKDDNGPFLWQIPLPTPASKKPSKLGRLLMAIKQRVAAGFGSLRWGRRAKPDTAEVLQGDAGSSITTGVWSPVSGDATGSFLVRAMWKRWKDQLGLKRDGRRGEAHDTGWPRVMSFHRELQERRLVADMTARIGNYEIRESPMSPTLSFWSLSEAFPFHQFPQLDAFDETLGCVDIEPGRSPMAFQLGTLSAIEGLYHAVIDQDLWFEVGIYSPAICYTDSISSLDLNDAGPSWVDEPEASLKAHA</sequence>
<feature type="region of interest" description="Disordered" evidence="1">
    <location>
        <begin position="227"/>
        <end position="263"/>
    </location>
</feature>
<feature type="compositionally biased region" description="Basic and acidic residues" evidence="1">
    <location>
        <begin position="241"/>
        <end position="253"/>
    </location>
</feature>
<dbReference type="AlphaFoldDB" id="A0AAD6CIR4"/>
<evidence type="ECO:0000256" key="1">
    <source>
        <dbReference type="SAM" id="MobiDB-lite"/>
    </source>
</evidence>
<dbReference type="Gene3D" id="3.90.1590.10">
    <property type="entry name" value="glutathione-dependent formaldehyde- activating enzyme (gfa)"/>
    <property type="match status" value="1"/>
</dbReference>
<gene>
    <name evidence="2" type="ORF">N7494_010533</name>
</gene>
<proteinExistence type="predicted"/>
<dbReference type="Proteomes" id="UP001220324">
    <property type="component" value="Unassembled WGS sequence"/>
</dbReference>
<accession>A0AAD6CIR4</accession>
<comment type="caution">
    <text evidence="2">The sequence shown here is derived from an EMBL/GenBank/DDBJ whole genome shotgun (WGS) entry which is preliminary data.</text>
</comment>
<name>A0AAD6CIR4_9EURO</name>
<evidence type="ECO:0008006" key="4">
    <source>
        <dbReference type="Google" id="ProtNLM"/>
    </source>
</evidence>
<dbReference type="InterPro" id="IPR011057">
    <property type="entry name" value="Mss4-like_sf"/>
</dbReference>
<evidence type="ECO:0000313" key="2">
    <source>
        <dbReference type="EMBL" id="KAJ5523883.1"/>
    </source>
</evidence>
<keyword evidence="3" id="KW-1185">Reference proteome</keyword>
<organism evidence="2 3">
    <name type="scientific">Penicillium frequentans</name>
    <dbReference type="NCBI Taxonomy" id="3151616"/>
    <lineage>
        <taxon>Eukaryota</taxon>
        <taxon>Fungi</taxon>
        <taxon>Dikarya</taxon>
        <taxon>Ascomycota</taxon>
        <taxon>Pezizomycotina</taxon>
        <taxon>Eurotiomycetes</taxon>
        <taxon>Eurotiomycetidae</taxon>
        <taxon>Eurotiales</taxon>
        <taxon>Aspergillaceae</taxon>
        <taxon>Penicillium</taxon>
    </lineage>
</organism>